<dbReference type="Proteomes" id="UP000043437">
    <property type="component" value="Unassembled WGS sequence"/>
</dbReference>
<keyword evidence="1" id="KW-0540">Nuclease</keyword>
<organism evidence="1 2">
    <name type="scientific">Helicobacter ailurogastricus</name>
    <dbReference type="NCBI Taxonomy" id="1578720"/>
    <lineage>
        <taxon>Bacteria</taxon>
        <taxon>Pseudomonadati</taxon>
        <taxon>Campylobacterota</taxon>
        <taxon>Epsilonproteobacteria</taxon>
        <taxon>Campylobacterales</taxon>
        <taxon>Helicobacteraceae</taxon>
        <taxon>Helicobacter</taxon>
    </lineage>
</organism>
<dbReference type="GO" id="GO:0004519">
    <property type="term" value="F:endonuclease activity"/>
    <property type="evidence" value="ECO:0007669"/>
    <property type="project" value="UniProtKB-KW"/>
</dbReference>
<dbReference type="Pfam" id="PF14390">
    <property type="entry name" value="DUF4420"/>
    <property type="match status" value="1"/>
</dbReference>
<reference evidence="2" key="1">
    <citation type="submission" date="2014-12" db="EMBL/GenBank/DDBJ databases">
        <authorList>
            <person name="Jaenicke S."/>
        </authorList>
    </citation>
    <scope>NUCLEOTIDE SEQUENCE [LARGE SCALE GENOMIC DNA]</scope>
</reference>
<dbReference type="InterPro" id="IPR025534">
    <property type="entry name" value="DUF4420"/>
</dbReference>
<dbReference type="AlphaFoldDB" id="A0A0K2Y4W0"/>
<name>A0A0K2Y4W0_9HELI</name>
<evidence type="ECO:0000313" key="1">
    <source>
        <dbReference type="EMBL" id="CRF52904.1"/>
    </source>
</evidence>
<accession>A0A0K2Y4W0</accession>
<keyword evidence="1" id="KW-0378">Hydrolase</keyword>
<gene>
    <name evidence="1" type="ORF">HAL07_13690</name>
</gene>
<proteinExistence type="predicted"/>
<dbReference type="EMBL" id="CDMG01000009">
    <property type="protein sequence ID" value="CRF52904.1"/>
    <property type="molecule type" value="Genomic_DNA"/>
</dbReference>
<keyword evidence="1" id="KW-0255">Endonuclease</keyword>
<protein>
    <submittedName>
        <fullName evidence="1">Endonuclease</fullName>
    </submittedName>
</protein>
<sequence>MKTSILLVIEKNRTTISSVIKWLTNDGKKSKIDKHAMLLIDDESDRGSINTKTDEDLTTINKRIRELLKLFEKSTYVVYTATPFANVFLSIGVAVKTKPSKSVAFEGLSFWTANQEHATQFYLALSNHTNWQLFKLVCEDLINLLDNNAITQNIALEITKRLLKWKKLFASKEDFGLEKQMGLLGELHFLKETMECLGVKEALDAWVFDTQDF</sequence>
<evidence type="ECO:0000313" key="2">
    <source>
        <dbReference type="Proteomes" id="UP000043437"/>
    </source>
</evidence>